<accession>A0AAE3E3L7</accession>
<evidence type="ECO:0000313" key="1">
    <source>
        <dbReference type="EMBL" id="MCC2221164.1"/>
    </source>
</evidence>
<reference evidence="1 2" key="1">
    <citation type="submission" date="2021-10" db="EMBL/GenBank/DDBJ databases">
        <title>Anaerobic single-cell dispensing facilitates the cultivation of human gut bacteria.</title>
        <authorList>
            <person name="Afrizal A."/>
        </authorList>
    </citation>
    <scope>NUCLEOTIDE SEQUENCE [LARGE SCALE GENOMIC DNA]</scope>
    <source>
        <strain evidence="1 2">CLA-AA-H224</strain>
    </source>
</reference>
<dbReference type="RefSeq" id="WP_066559106.1">
    <property type="nucleotide sequence ID" value="NZ_JAJEQN010000011.1"/>
</dbReference>
<gene>
    <name evidence="1" type="primary">yabP</name>
    <name evidence="1" type="ORF">LKD48_05810</name>
</gene>
<dbReference type="GO" id="GO:0030435">
    <property type="term" value="P:sporulation resulting in formation of a cellular spore"/>
    <property type="evidence" value="ECO:0007669"/>
    <property type="project" value="InterPro"/>
</dbReference>
<protein>
    <submittedName>
        <fullName evidence="1">Sporulation protein YabP</fullName>
    </submittedName>
</protein>
<dbReference type="InterPro" id="IPR012504">
    <property type="entry name" value="Spore_YabP"/>
</dbReference>
<evidence type="ECO:0000313" key="2">
    <source>
        <dbReference type="Proteomes" id="UP001198200"/>
    </source>
</evidence>
<dbReference type="EMBL" id="JAJEQN010000011">
    <property type="protein sequence ID" value="MCC2221164.1"/>
    <property type="molecule type" value="Genomic_DNA"/>
</dbReference>
<keyword evidence="2" id="KW-1185">Reference proteome</keyword>
<name>A0AAE3E3L7_9FIRM</name>
<dbReference type="NCBIfam" id="TIGR02892">
    <property type="entry name" value="spore_yabP"/>
    <property type="match status" value="1"/>
</dbReference>
<dbReference type="Pfam" id="PF07873">
    <property type="entry name" value="YabP"/>
    <property type="match status" value="1"/>
</dbReference>
<dbReference type="Proteomes" id="UP001198200">
    <property type="component" value="Unassembled WGS sequence"/>
</dbReference>
<dbReference type="InterPro" id="IPR038705">
    <property type="entry name" value="YabP_sf"/>
</dbReference>
<dbReference type="AlphaFoldDB" id="A0AAE3E3L7"/>
<proteinExistence type="predicted"/>
<dbReference type="PIRSF" id="PIRSF011576">
    <property type="entry name" value="YabP"/>
    <property type="match status" value="1"/>
</dbReference>
<dbReference type="InterPro" id="IPR022476">
    <property type="entry name" value="Spore_YabP/YqfC"/>
</dbReference>
<organism evidence="1 2">
    <name type="scientific">Anthropogastromicrobium aceti</name>
    <dbReference type="NCBI Taxonomy" id="2981768"/>
    <lineage>
        <taxon>Bacteria</taxon>
        <taxon>Bacillati</taxon>
        <taxon>Bacillota</taxon>
        <taxon>Clostridia</taxon>
        <taxon>Lachnospirales</taxon>
        <taxon>Lachnospiraceae</taxon>
        <taxon>Anthropogastromicrobium</taxon>
    </lineage>
</organism>
<sequence length="97" mass="11325">MEQNQDQEYIEREHCLILEHRRSLKITGVTDVIAYDEHIIQINTTDKALEIRGDGLHMKQLALDKGIIEVEGCVNSLEYQEQKGQSQGESFWKRLLR</sequence>
<comment type="caution">
    <text evidence="1">The sequence shown here is derived from an EMBL/GenBank/DDBJ whole genome shotgun (WGS) entry which is preliminary data.</text>
</comment>
<dbReference type="Gene3D" id="2.60.40.2000">
    <property type="match status" value="1"/>
</dbReference>